<dbReference type="Pfam" id="PF01551">
    <property type="entry name" value="Peptidase_M23"/>
    <property type="match status" value="1"/>
</dbReference>
<protein>
    <submittedName>
        <fullName evidence="2">M23 family metallopeptidase</fullName>
    </submittedName>
</protein>
<organism evidence="2 3">
    <name type="scientific">Sedimenticola thiotaurini</name>
    <dbReference type="NCBI Taxonomy" id="1543721"/>
    <lineage>
        <taxon>Bacteria</taxon>
        <taxon>Pseudomonadati</taxon>
        <taxon>Pseudomonadota</taxon>
        <taxon>Gammaproteobacteria</taxon>
        <taxon>Chromatiales</taxon>
        <taxon>Sedimenticolaceae</taxon>
        <taxon>Sedimenticola</taxon>
    </lineage>
</organism>
<dbReference type="GO" id="GO:0004222">
    <property type="term" value="F:metalloendopeptidase activity"/>
    <property type="evidence" value="ECO:0007669"/>
    <property type="project" value="TreeGrafter"/>
</dbReference>
<accession>A0A558CKI6</accession>
<dbReference type="EMBL" id="VMRY01000123">
    <property type="protein sequence ID" value="TVT49287.1"/>
    <property type="molecule type" value="Genomic_DNA"/>
</dbReference>
<feature type="domain" description="EF-hand" evidence="1">
    <location>
        <begin position="30"/>
        <end position="65"/>
    </location>
</feature>
<evidence type="ECO:0000313" key="2">
    <source>
        <dbReference type="EMBL" id="TVT49287.1"/>
    </source>
</evidence>
<comment type="caution">
    <text evidence="2">The sequence shown here is derived from an EMBL/GenBank/DDBJ whole genome shotgun (WGS) entry which is preliminary data.</text>
</comment>
<dbReference type="InterPro" id="IPR016047">
    <property type="entry name" value="M23ase_b-sheet_dom"/>
</dbReference>
<dbReference type="CDD" id="cd12797">
    <property type="entry name" value="M23_peptidase"/>
    <property type="match status" value="1"/>
</dbReference>
<dbReference type="SUPFAM" id="SSF47473">
    <property type="entry name" value="EF-hand"/>
    <property type="match status" value="1"/>
</dbReference>
<dbReference type="PANTHER" id="PTHR21666">
    <property type="entry name" value="PEPTIDASE-RELATED"/>
    <property type="match status" value="1"/>
</dbReference>
<dbReference type="Pfam" id="PF13202">
    <property type="entry name" value="EF-hand_5"/>
    <property type="match status" value="2"/>
</dbReference>
<dbReference type="GO" id="GO:0005509">
    <property type="term" value="F:calcium ion binding"/>
    <property type="evidence" value="ECO:0007669"/>
    <property type="project" value="InterPro"/>
</dbReference>
<dbReference type="InterPro" id="IPR050570">
    <property type="entry name" value="Cell_wall_metabolism_enzyme"/>
</dbReference>
<dbReference type="InterPro" id="IPR018247">
    <property type="entry name" value="EF_Hand_1_Ca_BS"/>
</dbReference>
<sequence>MINSPSAFRSARIILLALIGTLIAYHPVALAEKSAISVMEKLDKDGDGKISRKEWRKKNIFNEVDLDKDGTVSLDELKIRFGEAEESHSSDRPDPVSMAAIRRAKFDDVTHLKTRGLFETGLKPVWRDDVSCRGVDEWYGKDYTPVRPKESYHGGIDLPAPFGTPVLAIMDGEVIALYEGKKNPRGIEVVLRHTPEESGLQLYIYSRYTHLDSMPKLTIGQRVKMGDVLGETGNTGVQGCELKGIPCRQPRRSVTHFDILYSTNEKFFDTGTILIPFEAYWMDPNALYRKQPPFDSFSMRALPDAEKKISISYRLDTGELYPPDTRMIWPYSCRKR</sequence>
<proteinExistence type="predicted"/>
<dbReference type="InterPro" id="IPR002048">
    <property type="entry name" value="EF_hand_dom"/>
</dbReference>
<reference evidence="2 3" key="1">
    <citation type="submission" date="2019-07" db="EMBL/GenBank/DDBJ databases">
        <title>The pathways for chlorine oxyanion respiration interact through the shared metabolite chlorate.</title>
        <authorList>
            <person name="Barnum T.P."/>
            <person name="Cheng Y."/>
            <person name="Hill K.A."/>
            <person name="Lucas L.N."/>
            <person name="Carlson H.K."/>
            <person name="Coates J.D."/>
        </authorList>
    </citation>
    <scope>NUCLEOTIDE SEQUENCE [LARGE SCALE GENOMIC DNA]</scope>
    <source>
        <strain evidence="2">BK-3</strain>
    </source>
</reference>
<evidence type="ECO:0000313" key="3">
    <source>
        <dbReference type="Proteomes" id="UP000317355"/>
    </source>
</evidence>
<dbReference type="Gene3D" id="1.10.238.10">
    <property type="entry name" value="EF-hand"/>
    <property type="match status" value="1"/>
</dbReference>
<dbReference type="PROSITE" id="PS00018">
    <property type="entry name" value="EF_HAND_1"/>
    <property type="match status" value="1"/>
</dbReference>
<dbReference type="InterPro" id="IPR011992">
    <property type="entry name" value="EF-hand-dom_pair"/>
</dbReference>
<dbReference type="CDD" id="cd00051">
    <property type="entry name" value="EFh"/>
    <property type="match status" value="1"/>
</dbReference>
<dbReference type="PANTHER" id="PTHR21666:SF270">
    <property type="entry name" value="MUREIN HYDROLASE ACTIVATOR ENVC"/>
    <property type="match status" value="1"/>
</dbReference>
<dbReference type="PROSITE" id="PS50222">
    <property type="entry name" value="EF_HAND_2"/>
    <property type="match status" value="1"/>
</dbReference>
<dbReference type="InterPro" id="IPR011055">
    <property type="entry name" value="Dup_hybrid_motif"/>
</dbReference>
<name>A0A558CKI6_9GAMM</name>
<gene>
    <name evidence="2" type="ORF">FHK82_17275</name>
</gene>
<dbReference type="Gene3D" id="2.70.70.10">
    <property type="entry name" value="Glucose Permease (Domain IIA)"/>
    <property type="match status" value="1"/>
</dbReference>
<dbReference type="AlphaFoldDB" id="A0A558CKI6"/>
<dbReference type="Proteomes" id="UP000317355">
    <property type="component" value="Unassembled WGS sequence"/>
</dbReference>
<dbReference type="SUPFAM" id="SSF51261">
    <property type="entry name" value="Duplicated hybrid motif"/>
    <property type="match status" value="1"/>
</dbReference>
<evidence type="ECO:0000259" key="1">
    <source>
        <dbReference type="PROSITE" id="PS50222"/>
    </source>
</evidence>